<dbReference type="PANTHER" id="PTHR21396:SF2">
    <property type="entry name" value="LARGE RIBOSOMAL SUBUNIT PROTEIN ML43"/>
    <property type="match status" value="1"/>
</dbReference>
<dbReference type="SMART" id="SM00916">
    <property type="entry name" value="L51_S25_CI-B8"/>
    <property type="match status" value="1"/>
</dbReference>
<evidence type="ECO:0000256" key="2">
    <source>
        <dbReference type="ARBA" id="ARBA00006073"/>
    </source>
</evidence>
<dbReference type="FunCoup" id="A0A151Z2V3">
    <property type="interactions" value="140"/>
</dbReference>
<evidence type="ECO:0000256" key="1">
    <source>
        <dbReference type="ARBA" id="ARBA00004173"/>
    </source>
</evidence>
<evidence type="ECO:0000313" key="8">
    <source>
        <dbReference type="EMBL" id="KYQ88286.1"/>
    </source>
</evidence>
<sequence length="126" mass="14742">MSKNGVWQLKKLVIRYCDLSGSSKYIRNILNTNIKEFKDSNPQIEYSDEVNRGKHPYLVAHYESGIVKQLPLRGREEDKIMKHILNLKESSGEKPRKFKDRYIKTTPSIQGLWNPFIEFTENKAAN</sequence>
<dbReference type="InterPro" id="IPR036249">
    <property type="entry name" value="Thioredoxin-like_sf"/>
</dbReference>
<name>A0A151Z2V3_TIELA</name>
<reference evidence="8 9" key="1">
    <citation type="submission" date="2015-12" db="EMBL/GenBank/DDBJ databases">
        <title>Dictyostelia acquired genes for synthesis and detection of signals that induce cell-type specialization by lateral gene transfer from prokaryotes.</title>
        <authorList>
            <person name="Gloeckner G."/>
            <person name="Schaap P."/>
        </authorList>
    </citation>
    <scope>NUCLEOTIDE SEQUENCE [LARGE SCALE GENOMIC DNA]</scope>
    <source>
        <strain evidence="8 9">TK</strain>
    </source>
</reference>
<comment type="caution">
    <text evidence="8">The sequence shown here is derived from an EMBL/GenBank/DDBJ whole genome shotgun (WGS) entry which is preliminary data.</text>
</comment>
<organism evidence="8 9">
    <name type="scientific">Tieghemostelium lacteum</name>
    <name type="common">Slime mold</name>
    <name type="synonym">Dictyostelium lacteum</name>
    <dbReference type="NCBI Taxonomy" id="361077"/>
    <lineage>
        <taxon>Eukaryota</taxon>
        <taxon>Amoebozoa</taxon>
        <taxon>Evosea</taxon>
        <taxon>Eumycetozoa</taxon>
        <taxon>Dictyostelia</taxon>
        <taxon>Dictyosteliales</taxon>
        <taxon>Raperosteliaceae</taxon>
        <taxon>Tieghemostelium</taxon>
    </lineage>
</organism>
<dbReference type="Proteomes" id="UP000076078">
    <property type="component" value="Unassembled WGS sequence"/>
</dbReference>
<dbReference type="OrthoDB" id="88at2759"/>
<proteinExistence type="inferred from homology"/>
<dbReference type="InParanoid" id="A0A151Z2V3"/>
<dbReference type="AlphaFoldDB" id="A0A151Z2V3"/>
<dbReference type="InterPro" id="IPR007741">
    <property type="entry name" value="Ribosomal_mL43/mS25/NADH_DH"/>
</dbReference>
<keyword evidence="5" id="KW-0687">Ribonucleoprotein</keyword>
<evidence type="ECO:0000256" key="3">
    <source>
        <dbReference type="ARBA" id="ARBA00022980"/>
    </source>
</evidence>
<comment type="similarity">
    <text evidence="2">Belongs to the mitochondrion-specific ribosomal protein mL43 family.</text>
</comment>
<dbReference type="InterPro" id="IPR039927">
    <property type="entry name" value="Ribosomal_mL43"/>
</dbReference>
<keyword evidence="4" id="KW-0496">Mitochondrion</keyword>
<keyword evidence="9" id="KW-1185">Reference proteome</keyword>
<feature type="domain" description="Ribosomal protein/NADH dehydrogenase" evidence="7">
    <location>
        <begin position="18"/>
        <end position="91"/>
    </location>
</feature>
<evidence type="ECO:0000259" key="7">
    <source>
        <dbReference type="SMART" id="SM00916"/>
    </source>
</evidence>
<gene>
    <name evidence="8" type="ORF">DLAC_10978</name>
</gene>
<dbReference type="GO" id="GO:0032543">
    <property type="term" value="P:mitochondrial translation"/>
    <property type="evidence" value="ECO:0007669"/>
    <property type="project" value="InterPro"/>
</dbReference>
<dbReference type="SUPFAM" id="SSF52833">
    <property type="entry name" value="Thioredoxin-like"/>
    <property type="match status" value="1"/>
</dbReference>
<dbReference type="GO" id="GO:0005762">
    <property type="term" value="C:mitochondrial large ribosomal subunit"/>
    <property type="evidence" value="ECO:0007669"/>
    <property type="project" value="TreeGrafter"/>
</dbReference>
<dbReference type="Pfam" id="PF05047">
    <property type="entry name" value="L51_S25_CI-B8"/>
    <property type="match status" value="1"/>
</dbReference>
<evidence type="ECO:0000313" key="9">
    <source>
        <dbReference type="Proteomes" id="UP000076078"/>
    </source>
</evidence>
<evidence type="ECO:0000256" key="5">
    <source>
        <dbReference type="ARBA" id="ARBA00023274"/>
    </source>
</evidence>
<dbReference type="PANTHER" id="PTHR21396">
    <property type="entry name" value="39S RIBOSOMAL PROTEIN L43"/>
    <property type="match status" value="1"/>
</dbReference>
<dbReference type="Gene3D" id="3.40.30.10">
    <property type="entry name" value="Glutaredoxin"/>
    <property type="match status" value="1"/>
</dbReference>
<accession>A0A151Z2V3</accession>
<keyword evidence="3" id="KW-0689">Ribosomal protein</keyword>
<evidence type="ECO:0000256" key="4">
    <source>
        <dbReference type="ARBA" id="ARBA00023128"/>
    </source>
</evidence>
<protein>
    <recommendedName>
        <fullName evidence="6">Large ribosomal subunit protein mL43</fullName>
    </recommendedName>
</protein>
<dbReference type="EMBL" id="LODT01000051">
    <property type="protein sequence ID" value="KYQ88286.1"/>
    <property type="molecule type" value="Genomic_DNA"/>
</dbReference>
<dbReference type="OMA" id="ISKWIDL"/>
<evidence type="ECO:0000256" key="6">
    <source>
        <dbReference type="ARBA" id="ARBA00035188"/>
    </source>
</evidence>
<dbReference type="STRING" id="361077.A0A151Z2V3"/>
<comment type="subcellular location">
    <subcellularLocation>
        <location evidence="1">Mitochondrion</location>
    </subcellularLocation>
</comment>
<dbReference type="GO" id="GO:0003735">
    <property type="term" value="F:structural constituent of ribosome"/>
    <property type="evidence" value="ECO:0007669"/>
    <property type="project" value="InterPro"/>
</dbReference>